<evidence type="ECO:0000313" key="2">
    <source>
        <dbReference type="EMBL" id="OWQ90376.1"/>
    </source>
</evidence>
<proteinExistence type="predicted"/>
<keyword evidence="3" id="KW-1185">Reference proteome</keyword>
<protein>
    <recommendedName>
        <fullName evidence="4">Lipoprotein</fullName>
    </recommendedName>
</protein>
<comment type="caution">
    <text evidence="2">The sequence shown here is derived from an EMBL/GenBank/DDBJ whole genome shotgun (WGS) entry which is preliminary data.</text>
</comment>
<organism evidence="2 3">
    <name type="scientific">Roseateles aquatilis</name>
    <dbReference type="NCBI Taxonomy" id="431061"/>
    <lineage>
        <taxon>Bacteria</taxon>
        <taxon>Pseudomonadati</taxon>
        <taxon>Pseudomonadota</taxon>
        <taxon>Betaproteobacteria</taxon>
        <taxon>Burkholderiales</taxon>
        <taxon>Sphaerotilaceae</taxon>
        <taxon>Roseateles</taxon>
    </lineage>
</organism>
<evidence type="ECO:0000313" key="3">
    <source>
        <dbReference type="Proteomes" id="UP000197468"/>
    </source>
</evidence>
<evidence type="ECO:0008006" key="4">
    <source>
        <dbReference type="Google" id="ProtNLM"/>
    </source>
</evidence>
<keyword evidence="1" id="KW-0732">Signal</keyword>
<sequence>MRAPPVYAIVCALSACAATVEPLIVPQGRDGFVVTCDGPDGWDACRRTATEWCGGNYRVVDRQEQGKRLTAECRKYERYE</sequence>
<feature type="chain" id="PRO_5012873970" description="Lipoprotein" evidence="1">
    <location>
        <begin position="18"/>
        <end position="80"/>
    </location>
</feature>
<dbReference type="OrthoDB" id="9155610at2"/>
<name>A0A246JDS7_9BURK</name>
<dbReference type="EMBL" id="NIOF01000005">
    <property type="protein sequence ID" value="OWQ90376.1"/>
    <property type="molecule type" value="Genomic_DNA"/>
</dbReference>
<dbReference type="Proteomes" id="UP000197468">
    <property type="component" value="Unassembled WGS sequence"/>
</dbReference>
<dbReference type="AlphaFoldDB" id="A0A246JDS7"/>
<accession>A0A246JDS7</accession>
<dbReference type="PROSITE" id="PS51257">
    <property type="entry name" value="PROKAR_LIPOPROTEIN"/>
    <property type="match status" value="1"/>
</dbReference>
<gene>
    <name evidence="2" type="ORF">CDN99_13540</name>
</gene>
<feature type="signal peptide" evidence="1">
    <location>
        <begin position="1"/>
        <end position="17"/>
    </location>
</feature>
<evidence type="ECO:0000256" key="1">
    <source>
        <dbReference type="SAM" id="SignalP"/>
    </source>
</evidence>
<reference evidence="2 3" key="1">
    <citation type="journal article" date="2008" name="Int. J. Syst. Evol. Microbiol.">
        <title>Description of Roseateles aquatilis sp. nov. and Roseateles terrae sp. nov., in the class Betaproteobacteria, and emended description of the genus Roseateles.</title>
        <authorList>
            <person name="Gomila M."/>
            <person name="Bowien B."/>
            <person name="Falsen E."/>
            <person name="Moore E.R."/>
            <person name="Lalucat J."/>
        </authorList>
    </citation>
    <scope>NUCLEOTIDE SEQUENCE [LARGE SCALE GENOMIC DNA]</scope>
    <source>
        <strain evidence="2 3">CCUG 48205</strain>
    </source>
</reference>